<feature type="region of interest" description="Disordered" evidence="1">
    <location>
        <begin position="15"/>
        <end position="45"/>
    </location>
</feature>
<dbReference type="PANTHER" id="PTHR47592:SF31">
    <property type="entry name" value="ZINC FINGER, CCHC-TYPE-RELATED"/>
    <property type="match status" value="1"/>
</dbReference>
<feature type="domain" description="Retrovirus-related Pol polyprotein from transposon TNT 1-94-like beta-barrel" evidence="2">
    <location>
        <begin position="115"/>
        <end position="194"/>
    </location>
</feature>
<protein>
    <recommendedName>
        <fullName evidence="2">Retrovirus-related Pol polyprotein from transposon TNT 1-94-like beta-barrel domain-containing protein</fullName>
    </recommendedName>
</protein>
<proteinExistence type="predicted"/>
<sequence length="233" mass="26762">MFNEEVRRRFQGSTSQSKVLVIKNNERNRDKDKNGREKSQSKSRSRYKNLQCHHCGKKCHIKKYCFKWKRENKGGGDKHDRNDDEKSERVVVGRDDLLVICDENLVNLACDETSWVIDIGVSLHVTSRRDFFSSYTIDDLGVLKIGGNSLVLVIGMRDVSLVSNNGTNLTLKDIKHAPYIHLNLISAGKLDDEEFCNTFSEERWKLAKGSLLVARGKKELKFYLMQASTFETQ</sequence>
<evidence type="ECO:0000313" key="4">
    <source>
        <dbReference type="Proteomes" id="UP000436088"/>
    </source>
</evidence>
<dbReference type="EMBL" id="VEPZ02001728">
    <property type="protein sequence ID" value="KAE8660964.1"/>
    <property type="molecule type" value="Genomic_DNA"/>
</dbReference>
<dbReference type="Pfam" id="PF22936">
    <property type="entry name" value="Pol_BBD"/>
    <property type="match status" value="1"/>
</dbReference>
<dbReference type="PANTHER" id="PTHR47592">
    <property type="entry name" value="PBF68 PROTEIN"/>
    <property type="match status" value="1"/>
</dbReference>
<evidence type="ECO:0000313" key="3">
    <source>
        <dbReference type="EMBL" id="KAE8660964.1"/>
    </source>
</evidence>
<dbReference type="AlphaFoldDB" id="A0A6A2Y0I7"/>
<comment type="caution">
    <text evidence="3">The sequence shown here is derived from an EMBL/GenBank/DDBJ whole genome shotgun (WGS) entry which is preliminary data.</text>
</comment>
<name>A0A6A2Y0I7_HIBSY</name>
<reference evidence="3" key="1">
    <citation type="submission" date="2019-09" db="EMBL/GenBank/DDBJ databases">
        <title>Draft genome information of white flower Hibiscus syriacus.</title>
        <authorList>
            <person name="Kim Y.-M."/>
        </authorList>
    </citation>
    <scope>NUCLEOTIDE SEQUENCE [LARGE SCALE GENOMIC DNA]</scope>
    <source>
        <strain evidence="3">YM2019G1</strain>
    </source>
</reference>
<evidence type="ECO:0000259" key="2">
    <source>
        <dbReference type="Pfam" id="PF22936"/>
    </source>
</evidence>
<organism evidence="3 4">
    <name type="scientific">Hibiscus syriacus</name>
    <name type="common">Rose of Sharon</name>
    <dbReference type="NCBI Taxonomy" id="106335"/>
    <lineage>
        <taxon>Eukaryota</taxon>
        <taxon>Viridiplantae</taxon>
        <taxon>Streptophyta</taxon>
        <taxon>Embryophyta</taxon>
        <taxon>Tracheophyta</taxon>
        <taxon>Spermatophyta</taxon>
        <taxon>Magnoliopsida</taxon>
        <taxon>eudicotyledons</taxon>
        <taxon>Gunneridae</taxon>
        <taxon>Pentapetalae</taxon>
        <taxon>rosids</taxon>
        <taxon>malvids</taxon>
        <taxon>Malvales</taxon>
        <taxon>Malvaceae</taxon>
        <taxon>Malvoideae</taxon>
        <taxon>Hibiscus</taxon>
    </lineage>
</organism>
<dbReference type="Proteomes" id="UP000436088">
    <property type="component" value="Unassembled WGS sequence"/>
</dbReference>
<accession>A0A6A2Y0I7</accession>
<evidence type="ECO:0000256" key="1">
    <source>
        <dbReference type="SAM" id="MobiDB-lite"/>
    </source>
</evidence>
<gene>
    <name evidence="3" type="ORF">F3Y22_tig00116944pilonHSYRG00191</name>
</gene>
<keyword evidence="4" id="KW-1185">Reference proteome</keyword>
<dbReference type="InterPro" id="IPR054722">
    <property type="entry name" value="PolX-like_BBD"/>
</dbReference>
<feature type="compositionally biased region" description="Basic and acidic residues" evidence="1">
    <location>
        <begin position="24"/>
        <end position="40"/>
    </location>
</feature>